<name>A0A495QKX7_9ACTN</name>
<keyword evidence="2" id="KW-0489">Methyltransferase</keyword>
<accession>A0A495QKX7</accession>
<dbReference type="InterPro" id="IPR029063">
    <property type="entry name" value="SAM-dependent_MTases_sf"/>
</dbReference>
<dbReference type="Gene3D" id="3.40.50.150">
    <property type="entry name" value="Vaccinia Virus protein VP39"/>
    <property type="match status" value="1"/>
</dbReference>
<evidence type="ECO:0000259" key="1">
    <source>
        <dbReference type="Pfam" id="PF13649"/>
    </source>
</evidence>
<dbReference type="SUPFAM" id="SSF53335">
    <property type="entry name" value="S-adenosyl-L-methionine-dependent methyltransferases"/>
    <property type="match status" value="1"/>
</dbReference>
<dbReference type="GO" id="GO:0008168">
    <property type="term" value="F:methyltransferase activity"/>
    <property type="evidence" value="ECO:0007669"/>
    <property type="project" value="UniProtKB-KW"/>
</dbReference>
<evidence type="ECO:0000313" key="3">
    <source>
        <dbReference type="Proteomes" id="UP000274601"/>
    </source>
</evidence>
<evidence type="ECO:0000313" key="2">
    <source>
        <dbReference type="EMBL" id="RKS73204.1"/>
    </source>
</evidence>
<comment type="caution">
    <text evidence="2">The sequence shown here is derived from an EMBL/GenBank/DDBJ whole genome shotgun (WGS) entry which is preliminary data.</text>
</comment>
<keyword evidence="2" id="KW-0808">Transferase</keyword>
<sequence>MGDGTFLFREFLRCPLQVGAVLPSSPSLATVAARTVPEHGDPVVVELGPGTGPITRAVQERLGERGRHVAVEVNPRLAELLERRWPQVTVVRGNAVRLPDILFRRGLTADAVISSLPWASFGGELQDRLLAATLNAMRDDGVFSAFAYVHARLLPSAVRFRRRLDAAFGEVEVSPVVWRNAPPAVVYFCRDPRQGGR</sequence>
<gene>
    <name evidence="2" type="ORF">BZB76_3894</name>
</gene>
<dbReference type="Pfam" id="PF13649">
    <property type="entry name" value="Methyltransf_25"/>
    <property type="match status" value="1"/>
</dbReference>
<dbReference type="OrthoDB" id="3528482at2"/>
<dbReference type="InterPro" id="IPR041698">
    <property type="entry name" value="Methyltransf_25"/>
</dbReference>
<dbReference type="Proteomes" id="UP000274601">
    <property type="component" value="Unassembled WGS sequence"/>
</dbReference>
<reference evidence="2 3" key="1">
    <citation type="submission" date="2018-10" db="EMBL/GenBank/DDBJ databases">
        <title>Genomic Encyclopedia of Archaeal and Bacterial Type Strains, Phase II (KMG-II): from individual species to whole genera.</title>
        <authorList>
            <person name="Goeker M."/>
        </authorList>
    </citation>
    <scope>NUCLEOTIDE SEQUENCE [LARGE SCALE GENOMIC DNA]</scope>
    <source>
        <strain evidence="2 3">DSM 43383</strain>
    </source>
</reference>
<dbReference type="CDD" id="cd02440">
    <property type="entry name" value="AdoMet_MTases"/>
    <property type="match status" value="1"/>
</dbReference>
<dbReference type="GO" id="GO:0032259">
    <property type="term" value="P:methylation"/>
    <property type="evidence" value="ECO:0007669"/>
    <property type="project" value="UniProtKB-KW"/>
</dbReference>
<feature type="domain" description="Methyltransferase" evidence="1">
    <location>
        <begin position="44"/>
        <end position="141"/>
    </location>
</feature>
<dbReference type="EMBL" id="RBWU01000004">
    <property type="protein sequence ID" value="RKS73204.1"/>
    <property type="molecule type" value="Genomic_DNA"/>
</dbReference>
<dbReference type="RefSeq" id="WP_121435755.1">
    <property type="nucleotide sequence ID" value="NZ_RBWU01000004.1"/>
</dbReference>
<dbReference type="AlphaFoldDB" id="A0A495QKX7"/>
<protein>
    <submittedName>
        <fullName evidence="2">Phospholipid N-methyltransferase</fullName>
    </submittedName>
</protein>
<keyword evidence="3" id="KW-1185">Reference proteome</keyword>
<organism evidence="2 3">
    <name type="scientific">Actinomadura pelletieri DSM 43383</name>
    <dbReference type="NCBI Taxonomy" id="1120940"/>
    <lineage>
        <taxon>Bacteria</taxon>
        <taxon>Bacillati</taxon>
        <taxon>Actinomycetota</taxon>
        <taxon>Actinomycetes</taxon>
        <taxon>Streptosporangiales</taxon>
        <taxon>Thermomonosporaceae</taxon>
        <taxon>Actinomadura</taxon>
    </lineage>
</organism>
<proteinExistence type="predicted"/>